<gene>
    <name evidence="4" type="primary">cobB</name>
    <name evidence="7" type="ORF">HNQ50_000519</name>
</gene>
<dbReference type="AlphaFoldDB" id="A0A840R8X4"/>
<evidence type="ECO:0000259" key="6">
    <source>
        <dbReference type="PROSITE" id="PS50305"/>
    </source>
</evidence>
<feature type="binding site" evidence="4 5">
    <location>
        <position position="154"/>
    </location>
    <ligand>
        <name>Zn(2+)</name>
        <dbReference type="ChEBI" id="CHEBI:29105"/>
    </ligand>
</feature>
<dbReference type="HAMAP" id="MF_01968">
    <property type="entry name" value="Sirtuin_ClassU"/>
    <property type="match status" value="1"/>
</dbReference>
<evidence type="ECO:0000256" key="1">
    <source>
        <dbReference type="ARBA" id="ARBA00022490"/>
    </source>
</evidence>
<feature type="binding site" evidence="4 5">
    <location>
        <position position="171"/>
    </location>
    <ligand>
        <name>Zn(2+)</name>
        <dbReference type="ChEBI" id="CHEBI:29105"/>
    </ligand>
</feature>
<keyword evidence="4 5" id="KW-0479">Metal-binding</keyword>
<feature type="binding site" evidence="4">
    <location>
        <position position="125"/>
    </location>
    <ligand>
        <name>NAD(+)</name>
        <dbReference type="ChEBI" id="CHEBI:57540"/>
    </ligand>
</feature>
<feature type="binding site" evidence="4">
    <location>
        <position position="210"/>
    </location>
    <ligand>
        <name>NAD(+)</name>
        <dbReference type="ChEBI" id="CHEBI:57540"/>
    </ligand>
</feature>
<keyword evidence="8" id="KW-1185">Reference proteome</keyword>
<dbReference type="InterPro" id="IPR050134">
    <property type="entry name" value="NAD-dep_sirtuin_deacylases"/>
</dbReference>
<dbReference type="InterPro" id="IPR026591">
    <property type="entry name" value="Sirtuin_cat_small_dom_sf"/>
</dbReference>
<sequence>MTAVRLQHGAVLAHWRFCLPAAMETIDHLARMINNARHIAVLSGAGMSTESGIPDFRSANGLFTQNRSFAEVVSIDYFLDCPDGFWDAFRDIFKLKMAGQYEPNAGHRFLAWLEQQGKRISVLTQNIDGLHHKAGSTEVLEMHGSLMGASCLSCGTQHDLAWVQQHAVPLCRKCQQVIKPDVVLYGEAVPLIERAFDLAVNADLVLVMGSSLEVGPVNMIPVEAARYNVPCALINLSDTRLDRFFEVIIRAPIGETCQALQQQLGETGVAGS</sequence>
<keyword evidence="2 4" id="KW-0808">Transferase</keyword>
<dbReference type="InterPro" id="IPR026590">
    <property type="entry name" value="Ssirtuin_cat_dom"/>
</dbReference>
<feature type="binding site" evidence="4">
    <location>
        <position position="127"/>
    </location>
    <ligand>
        <name>NAD(+)</name>
        <dbReference type="ChEBI" id="CHEBI:57540"/>
    </ligand>
</feature>
<comment type="subcellular location">
    <subcellularLocation>
        <location evidence="4">Cytoplasm</location>
    </subcellularLocation>
</comment>
<dbReference type="SUPFAM" id="SSF52467">
    <property type="entry name" value="DHS-like NAD/FAD-binding domain"/>
    <property type="match status" value="1"/>
</dbReference>
<keyword evidence="1 4" id="KW-0963">Cytoplasm</keyword>
<name>A0A840R8X4_9NEIS</name>
<feature type="binding site" evidence="4">
    <location>
        <position position="235"/>
    </location>
    <ligand>
        <name>NAD(+)</name>
        <dbReference type="ChEBI" id="CHEBI:57540"/>
    </ligand>
</feature>
<feature type="binding site" evidence="4">
    <location>
        <position position="128"/>
    </location>
    <ligand>
        <name>NAD(+)</name>
        <dbReference type="ChEBI" id="CHEBI:57540"/>
    </ligand>
</feature>
<reference evidence="7 8" key="1">
    <citation type="submission" date="2020-08" db="EMBL/GenBank/DDBJ databases">
        <title>Genomic Encyclopedia of Type Strains, Phase IV (KMG-IV): sequencing the most valuable type-strain genomes for metagenomic binning, comparative biology and taxonomic classification.</title>
        <authorList>
            <person name="Goeker M."/>
        </authorList>
    </citation>
    <scope>NUCLEOTIDE SEQUENCE [LARGE SCALE GENOMIC DNA]</scope>
    <source>
        <strain evidence="7 8">DSM 18233</strain>
    </source>
</reference>
<feature type="binding site" evidence="4">
    <location>
        <position position="56"/>
    </location>
    <ligand>
        <name>NAD(+)</name>
        <dbReference type="ChEBI" id="CHEBI:57540"/>
    </ligand>
</feature>
<comment type="function">
    <text evidence="4">NAD-dependent protein deacetylase which modulates the activities of several enzymes which are inactive in their acetylated form.</text>
</comment>
<dbReference type="GO" id="GO:0008270">
    <property type="term" value="F:zinc ion binding"/>
    <property type="evidence" value="ECO:0007669"/>
    <property type="project" value="UniProtKB-UniRule"/>
</dbReference>
<dbReference type="Gene3D" id="3.30.1600.10">
    <property type="entry name" value="SIR2/SIRT2 'Small Domain"/>
    <property type="match status" value="1"/>
</dbReference>
<feature type="binding site" evidence="4">
    <location>
        <position position="57"/>
    </location>
    <ligand>
        <name>NAD(+)</name>
        <dbReference type="ChEBI" id="CHEBI:57540"/>
    </ligand>
</feature>
<evidence type="ECO:0000256" key="4">
    <source>
        <dbReference type="HAMAP-Rule" id="MF_01968"/>
    </source>
</evidence>
<dbReference type="PANTHER" id="PTHR11085">
    <property type="entry name" value="NAD-DEPENDENT PROTEIN DEACYLASE SIRTUIN-5, MITOCHONDRIAL-RELATED"/>
    <property type="match status" value="1"/>
</dbReference>
<feature type="binding site" evidence="4">
    <location>
        <position position="49"/>
    </location>
    <ligand>
        <name>NAD(+)</name>
        <dbReference type="ChEBI" id="CHEBI:57540"/>
    </ligand>
</feature>
<feature type="binding site" evidence="4">
    <location>
        <position position="56"/>
    </location>
    <ligand>
        <name>nicotinamide</name>
        <dbReference type="ChEBI" id="CHEBI:17154"/>
    </ligand>
</feature>
<feature type="active site" description="Proton acceptor" evidence="4 5">
    <location>
        <position position="143"/>
    </location>
</feature>
<keyword evidence="3 4" id="KW-0520">NAD</keyword>
<evidence type="ECO:0000256" key="2">
    <source>
        <dbReference type="ARBA" id="ARBA00022679"/>
    </source>
</evidence>
<dbReference type="GO" id="GO:0005737">
    <property type="term" value="C:cytoplasm"/>
    <property type="evidence" value="ECO:0007669"/>
    <property type="project" value="UniProtKB-SubCell"/>
</dbReference>
<dbReference type="Gene3D" id="3.40.50.1220">
    <property type="entry name" value="TPP-binding domain"/>
    <property type="match status" value="1"/>
</dbReference>
<feature type="binding site" evidence="4">
    <location>
        <position position="128"/>
    </location>
    <ligand>
        <name>nicotinamide</name>
        <dbReference type="ChEBI" id="CHEBI:17154"/>
    </ligand>
</feature>
<evidence type="ECO:0000256" key="5">
    <source>
        <dbReference type="PROSITE-ProRule" id="PRU00236"/>
    </source>
</evidence>
<comment type="catalytic activity">
    <reaction evidence="4">
        <text>N(6)-acetyl-L-lysyl-[protein] + NAD(+) + H2O = 2''-O-acetyl-ADP-D-ribose + nicotinamide + L-lysyl-[protein]</text>
        <dbReference type="Rhea" id="RHEA:43636"/>
        <dbReference type="Rhea" id="RHEA-COMP:9752"/>
        <dbReference type="Rhea" id="RHEA-COMP:10731"/>
        <dbReference type="ChEBI" id="CHEBI:15377"/>
        <dbReference type="ChEBI" id="CHEBI:17154"/>
        <dbReference type="ChEBI" id="CHEBI:29969"/>
        <dbReference type="ChEBI" id="CHEBI:57540"/>
        <dbReference type="ChEBI" id="CHEBI:61930"/>
        <dbReference type="ChEBI" id="CHEBI:83767"/>
        <dbReference type="EC" id="2.3.1.286"/>
    </reaction>
</comment>
<feature type="domain" description="Deacetylase sirtuin-type" evidence="6">
    <location>
        <begin position="19"/>
        <end position="267"/>
    </location>
</feature>
<feature type="binding site" evidence="4 5">
    <location>
        <position position="174"/>
    </location>
    <ligand>
        <name>Zn(2+)</name>
        <dbReference type="ChEBI" id="CHEBI:29105"/>
    </ligand>
</feature>
<dbReference type="GO" id="GO:0070403">
    <property type="term" value="F:NAD+ binding"/>
    <property type="evidence" value="ECO:0007669"/>
    <property type="project" value="UniProtKB-UniRule"/>
</dbReference>
<dbReference type="GO" id="GO:0017136">
    <property type="term" value="F:histone deacetylase activity, NAD-dependent"/>
    <property type="evidence" value="ECO:0007669"/>
    <property type="project" value="TreeGrafter"/>
</dbReference>
<feature type="binding site" evidence="4">
    <location>
        <position position="45"/>
    </location>
    <ligand>
        <name>NAD(+)</name>
        <dbReference type="ChEBI" id="CHEBI:57540"/>
    </ligand>
</feature>
<evidence type="ECO:0000313" key="8">
    <source>
        <dbReference type="Proteomes" id="UP000543030"/>
    </source>
</evidence>
<dbReference type="NCBIfam" id="NF001754">
    <property type="entry name" value="PRK00481.1-4"/>
    <property type="match status" value="1"/>
</dbReference>
<protein>
    <recommendedName>
        <fullName evidence="4">NAD-dependent protein deacetylase</fullName>
        <ecNumber evidence="4">2.3.1.286</ecNumber>
    </recommendedName>
    <alternativeName>
        <fullName evidence="4">Regulatory protein SIR2 homolog</fullName>
    </alternativeName>
</protein>
<organism evidence="7 8">
    <name type="scientific">Silvimonas terrae</name>
    <dbReference type="NCBI Taxonomy" id="300266"/>
    <lineage>
        <taxon>Bacteria</taxon>
        <taxon>Pseudomonadati</taxon>
        <taxon>Pseudomonadota</taxon>
        <taxon>Betaproteobacteria</taxon>
        <taxon>Neisseriales</taxon>
        <taxon>Chitinibacteraceae</taxon>
        <taxon>Silvimonas</taxon>
    </lineage>
</organism>
<accession>A0A840R8X4</accession>
<keyword evidence="4 5" id="KW-0862">Zinc</keyword>
<feature type="binding site" evidence="4">
    <location>
        <position position="127"/>
    </location>
    <ligand>
        <name>nicotinamide</name>
        <dbReference type="ChEBI" id="CHEBI:17154"/>
    </ligand>
</feature>
<evidence type="ECO:0000256" key="3">
    <source>
        <dbReference type="ARBA" id="ARBA00023027"/>
    </source>
</evidence>
<dbReference type="PANTHER" id="PTHR11085:SF4">
    <property type="entry name" value="NAD-DEPENDENT PROTEIN DEACYLASE"/>
    <property type="match status" value="1"/>
</dbReference>
<evidence type="ECO:0000313" key="7">
    <source>
        <dbReference type="EMBL" id="MBB5189809.1"/>
    </source>
</evidence>
<dbReference type="EMBL" id="JACHHN010000001">
    <property type="protein sequence ID" value="MBB5189809.1"/>
    <property type="molecule type" value="Genomic_DNA"/>
</dbReference>
<feature type="binding site" evidence="4">
    <location>
        <position position="143"/>
    </location>
    <ligand>
        <name>NAD(+)</name>
        <dbReference type="ChEBI" id="CHEBI:57540"/>
    </ligand>
</feature>
<dbReference type="InterPro" id="IPR029035">
    <property type="entry name" value="DHS-like_NAD/FAD-binding_dom"/>
</dbReference>
<feature type="binding site" evidence="4 5">
    <location>
        <position position="151"/>
    </location>
    <ligand>
        <name>Zn(2+)</name>
        <dbReference type="ChEBI" id="CHEBI:29105"/>
    </ligand>
</feature>
<comment type="caution">
    <text evidence="7">The sequence shown here is derived from an EMBL/GenBank/DDBJ whole genome shotgun (WGS) entry which is preliminary data.</text>
</comment>
<dbReference type="InterPro" id="IPR028628">
    <property type="entry name" value="Sirtuin_class_U"/>
</dbReference>
<dbReference type="PROSITE" id="PS50305">
    <property type="entry name" value="SIRTUIN"/>
    <property type="match status" value="1"/>
</dbReference>
<comment type="similarity">
    <text evidence="4">Belongs to the sirtuin family. Class U subfamily.</text>
</comment>
<dbReference type="InterPro" id="IPR003000">
    <property type="entry name" value="Sirtuin"/>
</dbReference>
<proteinExistence type="inferred from homology"/>
<dbReference type="EC" id="2.3.1.286" evidence="4"/>
<feature type="binding site" evidence="4">
    <location>
        <position position="253"/>
    </location>
    <ligand>
        <name>NAD(+)</name>
        <dbReference type="ChEBI" id="CHEBI:57540"/>
    </ligand>
</feature>
<dbReference type="Proteomes" id="UP000543030">
    <property type="component" value="Unassembled WGS sequence"/>
</dbReference>
<comment type="cofactor">
    <cofactor evidence="4">
        <name>Zn(2+)</name>
        <dbReference type="ChEBI" id="CHEBI:29105"/>
    </cofactor>
    <text evidence="4">Binds 1 zinc ion per subunit.</text>
</comment>
<feature type="binding site" evidence="4">
    <location>
        <position position="211"/>
    </location>
    <ligand>
        <name>NAD(+)</name>
        <dbReference type="ChEBI" id="CHEBI:57540"/>
    </ligand>
</feature>
<comment type="caution">
    <text evidence="4">Lacks conserved residue(s) required for the propagation of feature annotation.</text>
</comment>
<dbReference type="Pfam" id="PF02146">
    <property type="entry name" value="SIR2"/>
    <property type="match status" value="1"/>
</dbReference>
<feature type="binding site" evidence="4">
    <location>
        <position position="236"/>
    </location>
    <ligand>
        <name>NAD(+)</name>
        <dbReference type="ChEBI" id="CHEBI:57540"/>
    </ligand>
</feature>